<protein>
    <submittedName>
        <fullName evidence="2">Uncharacterized protein</fullName>
    </submittedName>
</protein>
<sequence>MKDLVWTRADSNPGSIVQPAEPLTDCAMPTPFTSHCHVNGFEPPIDRVDTAGPLTDYAIPDPGITEILALGNWNERVSREFIQSNIK</sequence>
<dbReference type="EMBL" id="JAVFWL010000001">
    <property type="protein sequence ID" value="KAK6731068.1"/>
    <property type="molecule type" value="Genomic_DNA"/>
</dbReference>
<evidence type="ECO:0000313" key="2">
    <source>
        <dbReference type="EMBL" id="KAK6731068.1"/>
    </source>
</evidence>
<reference evidence="2 3" key="1">
    <citation type="submission" date="2023-08" db="EMBL/GenBank/DDBJ databases">
        <title>A Necator americanus chromosomal reference genome.</title>
        <authorList>
            <person name="Ilik V."/>
            <person name="Petrzelkova K.J."/>
            <person name="Pardy F."/>
            <person name="Fuh T."/>
            <person name="Niatou-Singa F.S."/>
            <person name="Gouil Q."/>
            <person name="Baker L."/>
            <person name="Ritchie M.E."/>
            <person name="Jex A.R."/>
            <person name="Gazzola D."/>
            <person name="Li H."/>
            <person name="Toshio Fujiwara R."/>
            <person name="Zhan B."/>
            <person name="Aroian R.V."/>
            <person name="Pafco B."/>
            <person name="Schwarz E.M."/>
        </authorList>
    </citation>
    <scope>NUCLEOTIDE SEQUENCE [LARGE SCALE GENOMIC DNA]</scope>
    <source>
        <strain evidence="2 3">Aroian</strain>
        <tissue evidence="2">Whole animal</tissue>
    </source>
</reference>
<evidence type="ECO:0000256" key="1">
    <source>
        <dbReference type="SAM" id="MobiDB-lite"/>
    </source>
</evidence>
<comment type="caution">
    <text evidence="2">The sequence shown here is derived from an EMBL/GenBank/DDBJ whole genome shotgun (WGS) entry which is preliminary data.</text>
</comment>
<feature type="region of interest" description="Disordered" evidence="1">
    <location>
        <begin position="1"/>
        <end position="22"/>
    </location>
</feature>
<gene>
    <name evidence="2" type="primary">Necator_chrI.g3629</name>
    <name evidence="2" type="ORF">RB195_007500</name>
</gene>
<proteinExistence type="predicted"/>
<organism evidence="2 3">
    <name type="scientific">Necator americanus</name>
    <name type="common">Human hookworm</name>
    <dbReference type="NCBI Taxonomy" id="51031"/>
    <lineage>
        <taxon>Eukaryota</taxon>
        <taxon>Metazoa</taxon>
        <taxon>Ecdysozoa</taxon>
        <taxon>Nematoda</taxon>
        <taxon>Chromadorea</taxon>
        <taxon>Rhabditida</taxon>
        <taxon>Rhabditina</taxon>
        <taxon>Rhabditomorpha</taxon>
        <taxon>Strongyloidea</taxon>
        <taxon>Ancylostomatidae</taxon>
        <taxon>Bunostominae</taxon>
        <taxon>Necator</taxon>
    </lineage>
</organism>
<accession>A0ABR1BXM6</accession>
<name>A0ABR1BXM6_NECAM</name>
<keyword evidence="3" id="KW-1185">Reference proteome</keyword>
<dbReference type="Proteomes" id="UP001303046">
    <property type="component" value="Unassembled WGS sequence"/>
</dbReference>
<evidence type="ECO:0000313" key="3">
    <source>
        <dbReference type="Proteomes" id="UP001303046"/>
    </source>
</evidence>